<dbReference type="GO" id="GO:0003676">
    <property type="term" value="F:nucleic acid binding"/>
    <property type="evidence" value="ECO:0007669"/>
    <property type="project" value="InterPro"/>
</dbReference>
<dbReference type="EMBL" id="CAJOBC010094546">
    <property type="protein sequence ID" value="CAF4425897.1"/>
    <property type="molecule type" value="Genomic_DNA"/>
</dbReference>
<dbReference type="GO" id="GO:0004523">
    <property type="term" value="F:RNA-DNA hybrid ribonuclease activity"/>
    <property type="evidence" value="ECO:0007669"/>
    <property type="project" value="InterPro"/>
</dbReference>
<dbReference type="Proteomes" id="UP000663829">
    <property type="component" value="Unassembled WGS sequence"/>
</dbReference>
<dbReference type="Pfam" id="PF00075">
    <property type="entry name" value="RNase_H"/>
    <property type="match status" value="1"/>
</dbReference>
<proteinExistence type="predicted"/>
<dbReference type="Proteomes" id="UP000681722">
    <property type="component" value="Unassembled WGS sequence"/>
</dbReference>
<reference evidence="2" key="1">
    <citation type="submission" date="2021-02" db="EMBL/GenBank/DDBJ databases">
        <authorList>
            <person name="Nowell W R."/>
        </authorList>
    </citation>
    <scope>NUCLEOTIDE SEQUENCE</scope>
</reference>
<keyword evidence="4" id="KW-1185">Reference proteome</keyword>
<dbReference type="SUPFAM" id="SSF53098">
    <property type="entry name" value="Ribonuclease H-like"/>
    <property type="match status" value="1"/>
</dbReference>
<accession>A0A815Y0E5</accession>
<evidence type="ECO:0000313" key="2">
    <source>
        <dbReference type="EMBL" id="CAF1564027.1"/>
    </source>
</evidence>
<gene>
    <name evidence="2" type="ORF">GPM918_LOCUS39955</name>
    <name evidence="3" type="ORF">SRO942_LOCUS40866</name>
</gene>
<feature type="domain" description="RNase H type-1" evidence="1">
    <location>
        <begin position="23"/>
        <end position="137"/>
    </location>
</feature>
<dbReference type="InterPro" id="IPR002156">
    <property type="entry name" value="RNaseH_domain"/>
</dbReference>
<protein>
    <recommendedName>
        <fullName evidence="1">RNase H type-1 domain-containing protein</fullName>
    </recommendedName>
</protein>
<dbReference type="InterPro" id="IPR036397">
    <property type="entry name" value="RNaseH_sf"/>
</dbReference>
<dbReference type="OrthoDB" id="407198at2759"/>
<dbReference type="Gene3D" id="3.30.420.10">
    <property type="entry name" value="Ribonuclease H-like superfamily/Ribonuclease H"/>
    <property type="match status" value="1"/>
</dbReference>
<dbReference type="InterPro" id="IPR012337">
    <property type="entry name" value="RNaseH-like_sf"/>
</dbReference>
<evidence type="ECO:0000313" key="3">
    <source>
        <dbReference type="EMBL" id="CAF4425897.1"/>
    </source>
</evidence>
<name>A0A815Y0E5_9BILA</name>
<sequence length="159" mass="17704">MATRFSNSVSLKAAEKGTNYSITLVCCTSYNDKENTGGISIQCLENTQLSTCMTVSDETLQSASLQCVRQAFILARKAGATSVRIAIDSDYIYNVYTKSLENWKKCNYILSSGKKVANLDLILDIDQKCSDIQTQFQLLKQNDVYIITGKRLAKSVYTH</sequence>
<organism evidence="2 4">
    <name type="scientific">Didymodactylos carnosus</name>
    <dbReference type="NCBI Taxonomy" id="1234261"/>
    <lineage>
        <taxon>Eukaryota</taxon>
        <taxon>Metazoa</taxon>
        <taxon>Spiralia</taxon>
        <taxon>Gnathifera</taxon>
        <taxon>Rotifera</taxon>
        <taxon>Eurotatoria</taxon>
        <taxon>Bdelloidea</taxon>
        <taxon>Philodinida</taxon>
        <taxon>Philodinidae</taxon>
        <taxon>Didymodactylos</taxon>
    </lineage>
</organism>
<dbReference type="AlphaFoldDB" id="A0A815Y0E5"/>
<evidence type="ECO:0000259" key="1">
    <source>
        <dbReference type="Pfam" id="PF00075"/>
    </source>
</evidence>
<comment type="caution">
    <text evidence="2">The sequence shown here is derived from an EMBL/GenBank/DDBJ whole genome shotgun (WGS) entry which is preliminary data.</text>
</comment>
<dbReference type="EMBL" id="CAJNOQ010028772">
    <property type="protein sequence ID" value="CAF1564027.1"/>
    <property type="molecule type" value="Genomic_DNA"/>
</dbReference>
<evidence type="ECO:0000313" key="4">
    <source>
        <dbReference type="Proteomes" id="UP000663829"/>
    </source>
</evidence>